<dbReference type="PROSITE" id="PS51257">
    <property type="entry name" value="PROKAR_LIPOPROTEIN"/>
    <property type="match status" value="1"/>
</dbReference>
<dbReference type="Gene3D" id="1.10.238.20">
    <property type="entry name" value="Pheromone/general odorant binding protein domain"/>
    <property type="match status" value="1"/>
</dbReference>
<dbReference type="Pfam" id="PF01395">
    <property type="entry name" value="PBP_GOBP"/>
    <property type="match status" value="1"/>
</dbReference>
<name>F4Y5P7_ADELI</name>
<feature type="signal peptide" evidence="2">
    <location>
        <begin position="1"/>
        <end position="25"/>
    </location>
</feature>
<accession>F4Y5P7</accession>
<reference evidence="3" key="1">
    <citation type="submission" date="2009-08" db="EMBL/GenBank/DDBJ databases">
        <authorList>
            <person name="Gu S.-H."/>
            <person name="Zhang Y.-J."/>
            <person name="Guo Y.-Y."/>
        </authorList>
    </citation>
    <scope>NUCLEOTIDE SEQUENCE</scope>
</reference>
<evidence type="ECO:0000256" key="1">
    <source>
        <dbReference type="SAM" id="MobiDB-lite"/>
    </source>
</evidence>
<dbReference type="InterPro" id="IPR036728">
    <property type="entry name" value="PBP_GOBP_sf"/>
</dbReference>
<dbReference type="SUPFAM" id="SSF47565">
    <property type="entry name" value="Insect pheromone/odorant-binding proteins"/>
    <property type="match status" value="1"/>
</dbReference>
<dbReference type="SMART" id="SM00708">
    <property type="entry name" value="PhBP"/>
    <property type="match status" value="1"/>
</dbReference>
<protein>
    <submittedName>
        <fullName evidence="3">Odorant binding protein 9</fullName>
    </submittedName>
</protein>
<evidence type="ECO:0000256" key="2">
    <source>
        <dbReference type="SAM" id="SignalP"/>
    </source>
</evidence>
<dbReference type="GO" id="GO:0005549">
    <property type="term" value="F:odorant binding"/>
    <property type="evidence" value="ECO:0007669"/>
    <property type="project" value="InterPro"/>
</dbReference>
<reference evidence="3" key="2">
    <citation type="journal article" date="2011" name="Insect Biochem. Mol. Biol.">
        <title>Identification and tissue distribution of odorant binding protein genes in the lucerne plant bug Adelphocoris lineolatus (Goeze).</title>
        <authorList>
            <person name="Gu S.H."/>
            <person name="Wang S.P."/>
            <person name="Zhang X.Y."/>
            <person name="Wu K.M."/>
            <person name="Guo Y.Y."/>
            <person name="Zhou J.J."/>
            <person name="Zhang Y.J."/>
        </authorList>
    </citation>
    <scope>NUCLEOTIDE SEQUENCE</scope>
</reference>
<sequence length="159" mass="17443">MMELWKWRLALIIFGLVSCIQQTEGSQRTKQQPKSKTKESVVGATRPRDAKATECVNKVNANEEESASFFRKEIPETEAGKCLLACYLEGKGLIVGGKISSSGAARVAARAYPNNRVKTGNVKHILSHCGTIAGRESNNCEMAYKLADCTTTLSDKFRL</sequence>
<dbReference type="CDD" id="cd23992">
    <property type="entry name" value="PBP_GOBP"/>
    <property type="match status" value="1"/>
</dbReference>
<keyword evidence="2" id="KW-0732">Signal</keyword>
<dbReference type="InterPro" id="IPR006170">
    <property type="entry name" value="PBP/GOBP"/>
</dbReference>
<feature type="chain" id="PRO_5003324036" evidence="2">
    <location>
        <begin position="26"/>
        <end position="159"/>
    </location>
</feature>
<organism evidence="3">
    <name type="scientific">Adelphocoris lineolatus</name>
    <name type="common">Alfalfa plant bug</name>
    <dbReference type="NCBI Taxonomy" id="236346"/>
    <lineage>
        <taxon>Eukaryota</taxon>
        <taxon>Metazoa</taxon>
        <taxon>Ecdysozoa</taxon>
        <taxon>Arthropoda</taxon>
        <taxon>Hexapoda</taxon>
        <taxon>Insecta</taxon>
        <taxon>Pterygota</taxon>
        <taxon>Neoptera</taxon>
        <taxon>Paraneoptera</taxon>
        <taxon>Hemiptera</taxon>
        <taxon>Heteroptera</taxon>
        <taxon>Panheteroptera</taxon>
        <taxon>Cimicomorpha</taxon>
        <taxon>Miridae</taxon>
        <taxon>Mirini</taxon>
        <taxon>Adelphocoris</taxon>
    </lineage>
</organism>
<proteinExistence type="evidence at transcript level"/>
<dbReference type="AlphaFoldDB" id="F4Y5P7"/>
<feature type="compositionally biased region" description="Polar residues" evidence="1">
    <location>
        <begin position="25"/>
        <end position="34"/>
    </location>
</feature>
<dbReference type="EMBL" id="GQ477030">
    <property type="protein sequence ID" value="ACZ58080.1"/>
    <property type="molecule type" value="mRNA"/>
</dbReference>
<feature type="region of interest" description="Disordered" evidence="1">
    <location>
        <begin position="25"/>
        <end position="44"/>
    </location>
</feature>
<evidence type="ECO:0000313" key="3">
    <source>
        <dbReference type="EMBL" id="ACZ58080.1"/>
    </source>
</evidence>